<dbReference type="Proteomes" id="UP000515129">
    <property type="component" value="Unplaced"/>
</dbReference>
<dbReference type="SUPFAM" id="SSF54236">
    <property type="entry name" value="Ubiquitin-like"/>
    <property type="match status" value="1"/>
</dbReference>
<protein>
    <recommendedName>
        <fullName evidence="5">non-specific protein-tyrosine kinase</fullName>
        <ecNumber evidence="5">2.7.10.2</ecNumber>
    </recommendedName>
</protein>
<keyword evidence="13" id="KW-0965">Cell junction</keyword>
<evidence type="ECO:0000256" key="12">
    <source>
        <dbReference type="ARBA" id="ARBA00022840"/>
    </source>
</evidence>
<keyword evidence="12" id="KW-0067">ATP-binding</keyword>
<keyword evidence="14" id="KW-0472">Membrane</keyword>
<dbReference type="PROSITE" id="PS50057">
    <property type="entry name" value="FERM_3"/>
    <property type="match status" value="1"/>
</dbReference>
<evidence type="ECO:0000256" key="11">
    <source>
        <dbReference type="ARBA" id="ARBA00022777"/>
    </source>
</evidence>
<dbReference type="InterPro" id="IPR019748">
    <property type="entry name" value="FERM_central"/>
</dbReference>
<evidence type="ECO:0000256" key="16">
    <source>
        <dbReference type="ARBA" id="ARBA00023273"/>
    </source>
</evidence>
<keyword evidence="16" id="KW-0966">Cell projection</keyword>
<dbReference type="GO" id="GO:0005886">
    <property type="term" value="C:plasma membrane"/>
    <property type="evidence" value="ECO:0007669"/>
    <property type="project" value="UniProtKB-SubCell"/>
</dbReference>
<keyword evidence="10" id="KW-0547">Nucleotide-binding</keyword>
<dbReference type="OrthoDB" id="9976756at2759"/>
<evidence type="ECO:0000256" key="7">
    <source>
        <dbReference type="ARBA" id="ARBA00022490"/>
    </source>
</evidence>
<keyword evidence="8" id="KW-0597">Phosphoprotein</keyword>
<dbReference type="InterPro" id="IPR019749">
    <property type="entry name" value="Band_41_domain"/>
</dbReference>
<evidence type="ECO:0000256" key="3">
    <source>
        <dbReference type="ARBA" id="ARBA00004413"/>
    </source>
</evidence>
<evidence type="ECO:0000256" key="4">
    <source>
        <dbReference type="ARBA" id="ARBA00004496"/>
    </source>
</evidence>
<dbReference type="Gene3D" id="1.20.80.10">
    <property type="match status" value="1"/>
</dbReference>
<dbReference type="InterPro" id="IPR029071">
    <property type="entry name" value="Ubiquitin-like_domsf"/>
</dbReference>
<dbReference type="GO" id="GO:0008284">
    <property type="term" value="P:positive regulation of cell population proliferation"/>
    <property type="evidence" value="ECO:0007669"/>
    <property type="project" value="UniProtKB-ARBA"/>
</dbReference>
<dbReference type="InterPro" id="IPR000299">
    <property type="entry name" value="FERM_domain"/>
</dbReference>
<dbReference type="GO" id="GO:0005524">
    <property type="term" value="F:ATP binding"/>
    <property type="evidence" value="ECO:0007669"/>
    <property type="project" value="UniProtKB-KW"/>
</dbReference>
<dbReference type="SUPFAM" id="SSF47031">
    <property type="entry name" value="Second domain of FERM"/>
    <property type="match status" value="1"/>
</dbReference>
<proteinExistence type="predicted"/>
<dbReference type="InterPro" id="IPR014352">
    <property type="entry name" value="FERM/acyl-CoA-bd_prot_sf"/>
</dbReference>
<keyword evidence="18" id="KW-1185">Reference proteome</keyword>
<dbReference type="InterPro" id="IPR041390">
    <property type="entry name" value="FADK_N"/>
</dbReference>
<organism evidence="18 19">
    <name type="scientific">Carassius auratus</name>
    <name type="common">Goldfish</name>
    <dbReference type="NCBI Taxonomy" id="7957"/>
    <lineage>
        <taxon>Eukaryota</taxon>
        <taxon>Metazoa</taxon>
        <taxon>Chordata</taxon>
        <taxon>Craniata</taxon>
        <taxon>Vertebrata</taxon>
        <taxon>Euteleostomi</taxon>
        <taxon>Actinopterygii</taxon>
        <taxon>Neopterygii</taxon>
        <taxon>Teleostei</taxon>
        <taxon>Ostariophysi</taxon>
        <taxon>Cypriniformes</taxon>
        <taxon>Cyprinidae</taxon>
        <taxon>Cyprininae</taxon>
        <taxon>Carassius</taxon>
    </lineage>
</organism>
<name>A0A6P6N8P6_CARAU</name>
<sequence length="233" mass="26843">MASDASTLSWKVPTQDWDGGIKSPDLGPVGDGVPVKIIKVCFSSSNNLSKNFKLVKCDSSWQIKTIIQSILISGRLGPNVQNPGCFGLRLKHLKSEELHWLHPDLTVGEVEQRYESHHAEAEWKYDLRIRYIPTDFMKRLKEDRTFLLYFYQQVRCDYMQHHASKVSDGMALQLGCLEIRRFYKDMNAKGLEKKSNFDLLEKDVGLDLFFPKGLIDSMKVRVVFHFSVVPLLY</sequence>
<dbReference type="GO" id="GO:0042995">
    <property type="term" value="C:cell projection"/>
    <property type="evidence" value="ECO:0007669"/>
    <property type="project" value="UniProtKB-SubCell"/>
</dbReference>
<accession>A0A6P6N8P6</accession>
<dbReference type="FunFam" id="3.10.20.90:FF:000080">
    <property type="entry name" value="protein-tyrosine kinase 2-beta isoform X1"/>
    <property type="match status" value="1"/>
</dbReference>
<evidence type="ECO:0000259" key="17">
    <source>
        <dbReference type="PROSITE" id="PS50057"/>
    </source>
</evidence>
<evidence type="ECO:0000256" key="13">
    <source>
        <dbReference type="ARBA" id="ARBA00022949"/>
    </source>
</evidence>
<dbReference type="PANTHER" id="PTHR46221:SF11">
    <property type="entry name" value="NON-SPECIFIC PROTEIN-TYROSINE KINASE"/>
    <property type="match status" value="1"/>
</dbReference>
<evidence type="ECO:0000256" key="6">
    <source>
        <dbReference type="ARBA" id="ARBA00022475"/>
    </source>
</evidence>
<evidence type="ECO:0000256" key="14">
    <source>
        <dbReference type="ARBA" id="ARBA00023136"/>
    </source>
</evidence>
<keyword evidence="11" id="KW-0418">Kinase</keyword>
<evidence type="ECO:0000256" key="1">
    <source>
        <dbReference type="ARBA" id="ARBA00004246"/>
    </source>
</evidence>
<evidence type="ECO:0000256" key="2">
    <source>
        <dbReference type="ARBA" id="ARBA00004316"/>
    </source>
</evidence>
<dbReference type="AlphaFoldDB" id="A0A6P6N8P6"/>
<gene>
    <name evidence="19" type="primary">LOC113077389</name>
</gene>
<dbReference type="Pfam" id="PF18038">
    <property type="entry name" value="FERM_N_2"/>
    <property type="match status" value="1"/>
</dbReference>
<keyword evidence="15" id="KW-0829">Tyrosine-protein kinase</keyword>
<dbReference type="PANTHER" id="PTHR46221">
    <property type="entry name" value="FERM AND PDZ DOMAIN-CONTAINING PROTEIN FAMILY MEMBER"/>
    <property type="match status" value="1"/>
</dbReference>
<evidence type="ECO:0000313" key="18">
    <source>
        <dbReference type="Proteomes" id="UP000515129"/>
    </source>
</evidence>
<evidence type="ECO:0000256" key="10">
    <source>
        <dbReference type="ARBA" id="ARBA00022741"/>
    </source>
</evidence>
<dbReference type="InterPro" id="IPR035963">
    <property type="entry name" value="FERM_2"/>
</dbReference>
<evidence type="ECO:0000313" key="19">
    <source>
        <dbReference type="RefSeq" id="XP_026105585.1"/>
    </source>
</evidence>
<evidence type="ECO:0000256" key="5">
    <source>
        <dbReference type="ARBA" id="ARBA00011903"/>
    </source>
</evidence>
<dbReference type="GO" id="GO:0005737">
    <property type="term" value="C:cytoplasm"/>
    <property type="evidence" value="ECO:0007669"/>
    <property type="project" value="UniProtKB-SubCell"/>
</dbReference>
<keyword evidence="7" id="KW-0963">Cytoplasm</keyword>
<dbReference type="CDD" id="cd14473">
    <property type="entry name" value="FERM_B-lobe"/>
    <property type="match status" value="1"/>
</dbReference>
<reference evidence="19" key="1">
    <citation type="submission" date="2025-08" db="UniProtKB">
        <authorList>
            <consortium name="RefSeq"/>
        </authorList>
    </citation>
    <scope>IDENTIFICATION</scope>
    <source>
        <strain evidence="19">Wakin</strain>
        <tissue evidence="19">Muscle</tissue>
    </source>
</reference>
<comment type="subcellular location">
    <subcellularLocation>
        <location evidence="1">Cell junction</location>
        <location evidence="1">Focal adhesion</location>
    </subcellularLocation>
    <subcellularLocation>
        <location evidence="3">Cell membrane</location>
        <topology evidence="3">Peripheral membrane protein</topology>
        <orientation evidence="3">Cytoplasmic side</orientation>
    </subcellularLocation>
    <subcellularLocation>
        <location evidence="2">Cell projection</location>
    </subcellularLocation>
    <subcellularLocation>
        <location evidence="4">Cytoplasm</location>
    </subcellularLocation>
</comment>
<keyword evidence="6" id="KW-1003">Cell membrane</keyword>
<dbReference type="KEGG" id="caua:113077389"/>
<dbReference type="SMART" id="SM00295">
    <property type="entry name" value="B41"/>
    <property type="match status" value="1"/>
</dbReference>
<evidence type="ECO:0000256" key="9">
    <source>
        <dbReference type="ARBA" id="ARBA00022679"/>
    </source>
</evidence>
<dbReference type="RefSeq" id="XP_026105585.1">
    <property type="nucleotide sequence ID" value="XM_026249800.1"/>
</dbReference>
<dbReference type="GO" id="GO:0005925">
    <property type="term" value="C:focal adhesion"/>
    <property type="evidence" value="ECO:0007669"/>
    <property type="project" value="UniProtKB-SubCell"/>
</dbReference>
<feature type="domain" description="FERM" evidence="17">
    <location>
        <begin position="36"/>
        <end position="233"/>
    </location>
</feature>
<dbReference type="GeneID" id="113077389"/>
<dbReference type="EC" id="2.7.10.2" evidence="5"/>
<keyword evidence="9" id="KW-0808">Transferase</keyword>
<evidence type="ECO:0000256" key="8">
    <source>
        <dbReference type="ARBA" id="ARBA00022553"/>
    </source>
</evidence>
<evidence type="ECO:0000256" key="15">
    <source>
        <dbReference type="ARBA" id="ARBA00023137"/>
    </source>
</evidence>
<dbReference type="GO" id="GO:0004715">
    <property type="term" value="F:non-membrane spanning protein tyrosine kinase activity"/>
    <property type="evidence" value="ECO:0007669"/>
    <property type="project" value="UniProtKB-EC"/>
</dbReference>
<dbReference type="Gene3D" id="3.10.20.90">
    <property type="entry name" value="Phosphatidylinositol 3-kinase Catalytic Subunit, Chain A, domain 1"/>
    <property type="match status" value="1"/>
</dbReference>
<dbReference type="FunFam" id="1.20.80.10:FF:000004">
    <property type="entry name" value="Protein-tyrosine kinase 2-beta isoform 1"/>
    <property type="match status" value="1"/>
</dbReference>
<dbReference type="Pfam" id="PF00373">
    <property type="entry name" value="FERM_M"/>
    <property type="match status" value="1"/>
</dbReference>